<keyword evidence="7 9" id="KW-0665">Pyrimidine biosynthesis</keyword>
<evidence type="ECO:0000313" key="11">
    <source>
        <dbReference type="EMBL" id="HGW91265.1"/>
    </source>
</evidence>
<feature type="active site" description="Nucleophile" evidence="9">
    <location>
        <position position="122"/>
    </location>
</feature>
<name>A0A7C4YF25_UNCW3</name>
<feature type="binding site" evidence="9">
    <location>
        <position position="94"/>
    </location>
    <ligand>
        <name>FMN</name>
        <dbReference type="ChEBI" id="CHEBI:58210"/>
    </ligand>
</feature>
<evidence type="ECO:0000256" key="7">
    <source>
        <dbReference type="ARBA" id="ARBA00022975"/>
    </source>
</evidence>
<feature type="binding site" evidence="9">
    <location>
        <position position="119"/>
    </location>
    <ligand>
        <name>substrate</name>
    </ligand>
</feature>
<comment type="caution">
    <text evidence="11">The sequence shown here is derived from an EMBL/GenBank/DDBJ whole genome shotgun (WGS) entry which is preliminary data.</text>
</comment>
<dbReference type="SUPFAM" id="SSF51395">
    <property type="entry name" value="FMN-linked oxidoreductases"/>
    <property type="match status" value="1"/>
</dbReference>
<feature type="binding site" evidence="9">
    <location>
        <position position="119"/>
    </location>
    <ligand>
        <name>FMN</name>
        <dbReference type="ChEBI" id="CHEBI:58210"/>
    </ligand>
</feature>
<dbReference type="Pfam" id="PF01180">
    <property type="entry name" value="DHO_dh"/>
    <property type="match status" value="1"/>
</dbReference>
<dbReference type="GO" id="GO:0004152">
    <property type="term" value="F:dihydroorotate dehydrogenase activity"/>
    <property type="evidence" value="ECO:0007669"/>
    <property type="project" value="UniProtKB-UniRule"/>
</dbReference>
<feature type="binding site" evidence="9">
    <location>
        <position position="155"/>
    </location>
    <ligand>
        <name>FMN</name>
        <dbReference type="ChEBI" id="CHEBI:58210"/>
    </ligand>
</feature>
<comment type="catalytic activity">
    <reaction evidence="9">
        <text>(S)-dihydroorotate + A = orotate + AH2</text>
        <dbReference type="Rhea" id="RHEA:18073"/>
        <dbReference type="ChEBI" id="CHEBI:13193"/>
        <dbReference type="ChEBI" id="CHEBI:17499"/>
        <dbReference type="ChEBI" id="CHEBI:30839"/>
        <dbReference type="ChEBI" id="CHEBI:30864"/>
    </reaction>
</comment>
<dbReference type="PANTHER" id="PTHR48109">
    <property type="entry name" value="DIHYDROOROTATE DEHYDROGENASE (QUINONE), MITOCHONDRIAL-RELATED"/>
    <property type="match status" value="1"/>
</dbReference>
<comment type="caution">
    <text evidence="9">Lacks conserved residue(s) required for the propagation of feature annotation.</text>
</comment>
<evidence type="ECO:0000256" key="5">
    <source>
        <dbReference type="ARBA" id="ARBA00022630"/>
    </source>
</evidence>
<evidence type="ECO:0000256" key="6">
    <source>
        <dbReference type="ARBA" id="ARBA00022643"/>
    </source>
</evidence>
<comment type="similarity">
    <text evidence="3 9">Belongs to the dihydroorotate dehydrogenase family. Type 1 subfamily.</text>
</comment>
<feature type="binding site" evidence="9">
    <location>
        <begin position="255"/>
        <end position="256"/>
    </location>
    <ligand>
        <name>FMN</name>
        <dbReference type="ChEBI" id="CHEBI:58210"/>
    </ligand>
</feature>
<evidence type="ECO:0000256" key="9">
    <source>
        <dbReference type="HAMAP-Rule" id="MF_00224"/>
    </source>
</evidence>
<protein>
    <recommendedName>
        <fullName evidence="9">Dihydroorotate dehydrogenase</fullName>
        <shortName evidence="9">DHOD</shortName>
        <shortName evidence="9">DHODase</shortName>
        <shortName evidence="9">DHOdehase</shortName>
        <ecNumber evidence="9">1.3.-.-</ecNumber>
    </recommendedName>
</protein>
<feature type="binding site" evidence="9">
    <location>
        <begin position="182"/>
        <end position="183"/>
    </location>
    <ligand>
        <name>substrate</name>
    </ligand>
</feature>
<feature type="domain" description="Dihydroorotate dehydrogenase catalytic" evidence="10">
    <location>
        <begin position="4"/>
        <end position="276"/>
    </location>
</feature>
<comment type="function">
    <text evidence="9">Catalyzes the conversion of dihydroorotate to orotate.</text>
</comment>
<feature type="binding site" evidence="9">
    <location>
        <begin position="65"/>
        <end position="69"/>
    </location>
    <ligand>
        <name>substrate</name>
    </ligand>
</feature>
<dbReference type="GO" id="GO:0005737">
    <property type="term" value="C:cytoplasm"/>
    <property type="evidence" value="ECO:0007669"/>
    <property type="project" value="UniProtKB-SubCell"/>
</dbReference>
<organism evidence="11">
    <name type="scientific">candidate division WOR-3 bacterium</name>
    <dbReference type="NCBI Taxonomy" id="2052148"/>
    <lineage>
        <taxon>Bacteria</taxon>
        <taxon>Bacteria division WOR-3</taxon>
    </lineage>
</organism>
<dbReference type="InterPro" id="IPR012135">
    <property type="entry name" value="Dihydroorotate_DH_1_2"/>
</dbReference>
<dbReference type="NCBIfam" id="NF005574">
    <property type="entry name" value="PRK07259.1"/>
    <property type="match status" value="1"/>
</dbReference>
<keyword evidence="8 9" id="KW-0560">Oxidoreductase</keyword>
<dbReference type="InterPro" id="IPR013785">
    <property type="entry name" value="Aldolase_TIM"/>
</dbReference>
<evidence type="ECO:0000256" key="2">
    <source>
        <dbReference type="ARBA" id="ARBA00004725"/>
    </source>
</evidence>
<proteinExistence type="inferred from homology"/>
<dbReference type="PIRSF" id="PIRSF000164">
    <property type="entry name" value="DHO_oxidase"/>
    <property type="match status" value="1"/>
</dbReference>
<evidence type="ECO:0000256" key="3">
    <source>
        <dbReference type="ARBA" id="ARBA00008008"/>
    </source>
</evidence>
<dbReference type="EC" id="1.3.-.-" evidence="9"/>
<dbReference type="AlphaFoldDB" id="A0A7C4YF25"/>
<feature type="binding site" evidence="9">
    <location>
        <position position="41"/>
    </location>
    <ligand>
        <name>substrate</name>
    </ligand>
</feature>
<dbReference type="InterPro" id="IPR050074">
    <property type="entry name" value="DHO_dehydrogenase"/>
</dbReference>
<evidence type="ECO:0000259" key="10">
    <source>
        <dbReference type="Pfam" id="PF01180"/>
    </source>
</evidence>
<dbReference type="Gene3D" id="3.20.20.70">
    <property type="entry name" value="Aldolase class I"/>
    <property type="match status" value="1"/>
</dbReference>
<gene>
    <name evidence="9" type="primary">pyrD</name>
    <name evidence="11" type="ORF">ENV67_01825</name>
</gene>
<keyword evidence="6 9" id="KW-0288">FMN</keyword>
<comment type="cofactor">
    <cofactor evidence="9">
        <name>FMN</name>
        <dbReference type="ChEBI" id="CHEBI:58210"/>
    </cofactor>
    <text evidence="9">Binds 1 FMN per subunit.</text>
</comment>
<accession>A0A7C4YF25</accession>
<dbReference type="EMBL" id="DTHG01000022">
    <property type="protein sequence ID" value="HGW91265.1"/>
    <property type="molecule type" value="Genomic_DNA"/>
</dbReference>
<dbReference type="InterPro" id="IPR024920">
    <property type="entry name" value="Dihydroorotate_DH_1"/>
</dbReference>
<comment type="pathway">
    <text evidence="2 9">Pyrimidine metabolism; UMP biosynthesis via de novo pathway.</text>
</comment>
<evidence type="ECO:0000256" key="4">
    <source>
        <dbReference type="ARBA" id="ARBA00022490"/>
    </source>
</evidence>
<sequence length="293" mass="32517">MNRLNLKIKGIEFNNPFILASGVWDIDSGIELQDYGAVILKGVNLKGKEGNPPPRIYETAGGMINSIGLENKGVSELIRRKNEIMNLGTKIFGNVFGSSIEEFGEVVERLDFLDGFEINVSCPNYEGTFFGRNPEIVYKITKIVREKTDNIVFVKITPDTDFFIDVSRAAEDAGADGIVCANTYRGLVVDINERKPVLGGITGGVSGPGIKPLTMLRVWELSKKIKIPIIASGGVYRWEDTIEYILCGATMVEIGSVIFRNPFILKDIIKNVNKFLDFYNIDNIIKLKGKLEV</sequence>
<feature type="binding site" evidence="9">
    <location>
        <begin position="233"/>
        <end position="234"/>
    </location>
    <ligand>
        <name>FMN</name>
        <dbReference type="ChEBI" id="CHEBI:58210"/>
    </ligand>
</feature>
<dbReference type="GO" id="GO:0006207">
    <property type="term" value="P:'de novo' pyrimidine nucleobase biosynthetic process"/>
    <property type="evidence" value="ECO:0007669"/>
    <property type="project" value="TreeGrafter"/>
</dbReference>
<feature type="binding site" evidence="9">
    <location>
        <position position="207"/>
    </location>
    <ligand>
        <name>FMN</name>
        <dbReference type="ChEBI" id="CHEBI:58210"/>
    </ligand>
</feature>
<keyword evidence="5 9" id="KW-0285">Flavoprotein</keyword>
<evidence type="ECO:0000256" key="8">
    <source>
        <dbReference type="ARBA" id="ARBA00023002"/>
    </source>
</evidence>
<dbReference type="UniPathway" id="UPA00070"/>
<feature type="binding site" evidence="9">
    <location>
        <position position="21"/>
    </location>
    <ligand>
        <name>FMN</name>
        <dbReference type="ChEBI" id="CHEBI:58210"/>
    </ligand>
</feature>
<evidence type="ECO:0000256" key="1">
    <source>
        <dbReference type="ARBA" id="ARBA00004496"/>
    </source>
</evidence>
<dbReference type="GO" id="GO:0044205">
    <property type="term" value="P:'de novo' UMP biosynthetic process"/>
    <property type="evidence" value="ECO:0007669"/>
    <property type="project" value="UniProtKB-UniRule"/>
</dbReference>
<dbReference type="PANTHER" id="PTHR48109:SF1">
    <property type="entry name" value="DIHYDROOROTATE DEHYDROGENASE (FUMARATE)"/>
    <property type="match status" value="1"/>
</dbReference>
<dbReference type="InterPro" id="IPR005720">
    <property type="entry name" value="Dihydroorotate_DH_cat"/>
</dbReference>
<keyword evidence="4 9" id="KW-0963">Cytoplasm</keyword>
<dbReference type="HAMAP" id="MF_00224">
    <property type="entry name" value="DHO_dh_type1"/>
    <property type="match status" value="1"/>
</dbReference>
<feature type="binding site" evidence="9">
    <location>
        <begin position="41"/>
        <end position="42"/>
    </location>
    <ligand>
        <name>FMN</name>
        <dbReference type="ChEBI" id="CHEBI:58210"/>
    </ligand>
</feature>
<comment type="subcellular location">
    <subcellularLocation>
        <location evidence="1 9">Cytoplasm</location>
    </subcellularLocation>
</comment>
<reference evidence="11" key="1">
    <citation type="journal article" date="2020" name="mSystems">
        <title>Genome- and Community-Level Interaction Insights into Carbon Utilization and Element Cycling Functions of Hydrothermarchaeota in Hydrothermal Sediment.</title>
        <authorList>
            <person name="Zhou Z."/>
            <person name="Liu Y."/>
            <person name="Xu W."/>
            <person name="Pan J."/>
            <person name="Luo Z.H."/>
            <person name="Li M."/>
        </authorList>
    </citation>
    <scope>NUCLEOTIDE SEQUENCE [LARGE SCALE GENOMIC DNA]</scope>
    <source>
        <strain evidence="11">SpSt-780</strain>
    </source>
</reference>